<evidence type="ECO:0000256" key="1">
    <source>
        <dbReference type="ARBA" id="ARBA00022628"/>
    </source>
</evidence>
<evidence type="ECO:0000256" key="2">
    <source>
        <dbReference type="ARBA" id="ARBA00023239"/>
    </source>
</evidence>
<comment type="pathway">
    <text evidence="5">Amine and polyamine degradation; ethanolamine degradation.</text>
</comment>
<comment type="similarity">
    <text evidence="5">Belongs to the EutC family.</text>
</comment>
<dbReference type="PANTHER" id="PTHR39330:SF1">
    <property type="entry name" value="ETHANOLAMINE AMMONIA-LYASE SMALL SUBUNIT"/>
    <property type="match status" value="1"/>
</dbReference>
<dbReference type="InterPro" id="IPR042251">
    <property type="entry name" value="EutC_C"/>
</dbReference>
<keyword evidence="8" id="KW-1185">Reference proteome</keyword>
<dbReference type="NCBIfam" id="NF003971">
    <property type="entry name" value="PRK05465.1"/>
    <property type="match status" value="1"/>
</dbReference>
<keyword evidence="3 5" id="KW-0170">Cobalt</keyword>
<dbReference type="Gene3D" id="1.10.30.40">
    <property type="entry name" value="Ethanolamine ammonia-lyase light chain (EutC), N-terminal domain"/>
    <property type="match status" value="1"/>
</dbReference>
<keyword evidence="4 5" id="KW-1283">Bacterial microcompartment</keyword>
<comment type="subunit">
    <text evidence="5">The basic unit is a heterodimer which dimerizes to form tetramers. The heterotetramers trimerize; 6 large subunits form a core ring with 6 small subunits projecting outwards.</text>
</comment>
<comment type="subcellular location">
    <subcellularLocation>
        <location evidence="5">Bacterial microcompartment</location>
    </subcellularLocation>
</comment>
<comment type="catalytic activity">
    <reaction evidence="5">
        <text>ethanolamine = acetaldehyde + NH4(+)</text>
        <dbReference type="Rhea" id="RHEA:15313"/>
        <dbReference type="ChEBI" id="CHEBI:15343"/>
        <dbReference type="ChEBI" id="CHEBI:28938"/>
        <dbReference type="ChEBI" id="CHEBI:57603"/>
        <dbReference type="EC" id="4.3.1.7"/>
    </reaction>
</comment>
<protein>
    <recommendedName>
        <fullName evidence="5">Ethanolamine ammonia-lyase small subunit</fullName>
        <shortName evidence="5">EAL small subunit</shortName>
        <ecNumber evidence="5">4.3.1.7</ecNumber>
    </recommendedName>
</protein>
<comment type="function">
    <text evidence="5">Catalyzes the deamination of various vicinal amino-alcohols to oxo compounds. Allows this organism to utilize ethanolamine as the sole source of nitrogen and carbon in the presence of external vitamin B12.</text>
</comment>
<dbReference type="InterPro" id="IPR009246">
    <property type="entry name" value="EutC"/>
</dbReference>
<evidence type="ECO:0000256" key="4">
    <source>
        <dbReference type="ARBA" id="ARBA00024446"/>
    </source>
</evidence>
<proteinExistence type="inferred from homology"/>
<dbReference type="EMBL" id="BMDY01000009">
    <property type="protein sequence ID" value="GGB05307.1"/>
    <property type="molecule type" value="Genomic_DNA"/>
</dbReference>
<feature type="binding site" evidence="5">
    <location>
        <position position="201"/>
    </location>
    <ligand>
        <name>adenosylcob(III)alamin</name>
        <dbReference type="ChEBI" id="CHEBI:18408"/>
    </ligand>
</feature>
<dbReference type="PANTHER" id="PTHR39330">
    <property type="entry name" value="ETHANOLAMINE AMMONIA-LYASE LIGHT CHAIN"/>
    <property type="match status" value="1"/>
</dbReference>
<dbReference type="Gene3D" id="3.40.50.11240">
    <property type="entry name" value="Ethanolamine ammonia-lyase light chain (EutC)"/>
    <property type="match status" value="1"/>
</dbReference>
<evidence type="ECO:0000256" key="3">
    <source>
        <dbReference type="ARBA" id="ARBA00023285"/>
    </source>
</evidence>
<comment type="cofactor">
    <cofactor evidence="5">
        <name>adenosylcob(III)alamin</name>
        <dbReference type="ChEBI" id="CHEBI:18408"/>
    </cofactor>
    <text evidence="5">Binds between the large and small subunits.</text>
</comment>
<accession>A0ABQ1I273</accession>
<keyword evidence="2 5" id="KW-0456">Lyase</keyword>
<sequence length="290" mass="31676">MTKAPKQAMAQHSELVTESPWQSLKKFTSARIALGRSGNSVPTKQLLDFQLDHARAIDAVHKALDLTSLVAQLQQSGIIQQLVSEQPIVLNTKAADRMVYLQRPDFGRQLSDTSWQQLEAFRASSEQAYDLSIVIADGLSSTAIQRHALPMLEQLLGELQQDAKHSWSLAPISVVTQGRVAVADDVGECLKAKITMILIGERPGLSSPDSMGIYLTWNPKRGAKDSSRNCISNIRPEGLNYPQASHKAFFLLSEALKLKLSGIGLKDRTETEDTDPALNASGSSNFLLGD</sequence>
<dbReference type="PIRSF" id="PIRSF018982">
    <property type="entry name" value="EutC"/>
    <property type="match status" value="1"/>
</dbReference>
<feature type="binding site" evidence="5">
    <location>
        <position position="230"/>
    </location>
    <ligand>
        <name>adenosylcob(III)alamin</name>
        <dbReference type="ChEBI" id="CHEBI:18408"/>
    </ligand>
</feature>
<feature type="compositionally biased region" description="Polar residues" evidence="6">
    <location>
        <begin position="280"/>
        <end position="290"/>
    </location>
</feature>
<gene>
    <name evidence="5 7" type="primary">eutC</name>
    <name evidence="7" type="ORF">GCM10007414_18290</name>
</gene>
<dbReference type="EC" id="4.3.1.7" evidence="5"/>
<reference evidence="8" key="1">
    <citation type="journal article" date="2019" name="Int. J. Syst. Evol. Microbiol.">
        <title>The Global Catalogue of Microorganisms (GCM) 10K type strain sequencing project: providing services to taxonomists for standard genome sequencing and annotation.</title>
        <authorList>
            <consortium name="The Broad Institute Genomics Platform"/>
            <consortium name="The Broad Institute Genome Sequencing Center for Infectious Disease"/>
            <person name="Wu L."/>
            <person name="Ma J."/>
        </authorList>
    </citation>
    <scope>NUCLEOTIDE SEQUENCE [LARGE SCALE GENOMIC DNA]</scope>
    <source>
        <strain evidence="8">CGMCC 1.10131</strain>
    </source>
</reference>
<evidence type="ECO:0000313" key="8">
    <source>
        <dbReference type="Proteomes" id="UP000651977"/>
    </source>
</evidence>
<organism evidence="7 8">
    <name type="scientific">Agarivorans gilvus</name>
    <dbReference type="NCBI Taxonomy" id="680279"/>
    <lineage>
        <taxon>Bacteria</taxon>
        <taxon>Pseudomonadati</taxon>
        <taxon>Pseudomonadota</taxon>
        <taxon>Gammaproteobacteria</taxon>
        <taxon>Alteromonadales</taxon>
        <taxon>Alteromonadaceae</taxon>
        <taxon>Agarivorans</taxon>
    </lineage>
</organism>
<dbReference type="InterPro" id="IPR042255">
    <property type="entry name" value="EutC_N"/>
</dbReference>
<dbReference type="Proteomes" id="UP000651977">
    <property type="component" value="Unassembled WGS sequence"/>
</dbReference>
<keyword evidence="1 5" id="KW-0846">Cobalamin</keyword>
<evidence type="ECO:0000313" key="7">
    <source>
        <dbReference type="EMBL" id="GGB05307.1"/>
    </source>
</evidence>
<evidence type="ECO:0000256" key="6">
    <source>
        <dbReference type="SAM" id="MobiDB-lite"/>
    </source>
</evidence>
<evidence type="ECO:0000256" key="5">
    <source>
        <dbReference type="HAMAP-Rule" id="MF_00601"/>
    </source>
</evidence>
<name>A0ABQ1I273_9ALTE</name>
<feature type="region of interest" description="Disordered" evidence="6">
    <location>
        <begin position="269"/>
        <end position="290"/>
    </location>
</feature>
<comment type="caution">
    <text evidence="7">The sequence shown here is derived from an EMBL/GenBank/DDBJ whole genome shotgun (WGS) entry which is preliminary data.</text>
</comment>
<dbReference type="RefSeq" id="WP_055734273.1">
    <property type="nucleotide sequence ID" value="NZ_BMDY01000009.1"/>
</dbReference>
<dbReference type="Pfam" id="PF05985">
    <property type="entry name" value="EutC"/>
    <property type="match status" value="1"/>
</dbReference>
<feature type="binding site" evidence="5">
    <location>
        <position position="180"/>
    </location>
    <ligand>
        <name>adenosylcob(III)alamin</name>
        <dbReference type="ChEBI" id="CHEBI:18408"/>
    </ligand>
</feature>
<dbReference type="HAMAP" id="MF_00601">
    <property type="entry name" value="EutC"/>
    <property type="match status" value="1"/>
</dbReference>